<evidence type="ECO:0000256" key="2">
    <source>
        <dbReference type="SAM" id="Phobius"/>
    </source>
</evidence>
<feature type="transmembrane region" description="Helical" evidence="2">
    <location>
        <begin position="203"/>
        <end position="225"/>
    </location>
</feature>
<feature type="compositionally biased region" description="Basic and acidic residues" evidence="1">
    <location>
        <begin position="1"/>
        <end position="18"/>
    </location>
</feature>
<protein>
    <recommendedName>
        <fullName evidence="5">DUF4064 domain-containing protein</fullName>
    </recommendedName>
</protein>
<feature type="transmembrane region" description="Helical" evidence="2">
    <location>
        <begin position="175"/>
        <end position="196"/>
    </location>
</feature>
<name>A0ABX0T794_9MICO</name>
<feature type="transmembrane region" description="Helical" evidence="2">
    <location>
        <begin position="106"/>
        <end position="128"/>
    </location>
</feature>
<sequence>MTNDDRNDEQPRYGERVSPEQGGAPRYEDQPTQQYQQQPAPQWGQHDQQQPAQQQYGQPQYGQQADQYGQQQHQQYGQPQQYGNQQQHGGAPAWHSYEQPTKKKTVGVIAFVAAVAALVIGVIGGYLLGAALSNSNVLQDYAQNGGSGTPGDTQELQRQLMQDPESMAGLGTGSVLMLVGSVFGLWAIVQGIVAIVTKRGRLWGILAIVLAVVAAVVAGAVYIGVAASSFGGM</sequence>
<evidence type="ECO:0000313" key="3">
    <source>
        <dbReference type="EMBL" id="NII41351.1"/>
    </source>
</evidence>
<gene>
    <name evidence="3" type="ORF">E9228_001998</name>
</gene>
<accession>A0ABX0T794</accession>
<organism evidence="3 4">
    <name type="scientific">Curtobacterium salicis</name>
    <dbReference type="NCBI Taxonomy" id="1779862"/>
    <lineage>
        <taxon>Bacteria</taxon>
        <taxon>Bacillati</taxon>
        <taxon>Actinomycetota</taxon>
        <taxon>Actinomycetes</taxon>
        <taxon>Micrococcales</taxon>
        <taxon>Microbacteriaceae</taxon>
        <taxon>Curtobacterium</taxon>
    </lineage>
</organism>
<evidence type="ECO:0000313" key="4">
    <source>
        <dbReference type="Proteomes" id="UP001318300"/>
    </source>
</evidence>
<keyword evidence="2" id="KW-1133">Transmembrane helix</keyword>
<dbReference type="EMBL" id="JAAOYO010000003">
    <property type="protein sequence ID" value="NII41351.1"/>
    <property type="molecule type" value="Genomic_DNA"/>
</dbReference>
<proteinExistence type="predicted"/>
<dbReference type="Proteomes" id="UP001318300">
    <property type="component" value="Unassembled WGS sequence"/>
</dbReference>
<feature type="region of interest" description="Disordered" evidence="1">
    <location>
        <begin position="1"/>
        <end position="96"/>
    </location>
</feature>
<evidence type="ECO:0000256" key="1">
    <source>
        <dbReference type="SAM" id="MobiDB-lite"/>
    </source>
</evidence>
<feature type="compositionally biased region" description="Low complexity" evidence="1">
    <location>
        <begin position="30"/>
        <end position="90"/>
    </location>
</feature>
<evidence type="ECO:0008006" key="5">
    <source>
        <dbReference type="Google" id="ProtNLM"/>
    </source>
</evidence>
<reference evidence="3 4" key="1">
    <citation type="submission" date="2020-03" db="EMBL/GenBank/DDBJ databases">
        <title>Above-ground endophytic microbial communities from plants in different locations in the United States.</title>
        <authorList>
            <person name="Frank C."/>
        </authorList>
    </citation>
    <scope>NUCLEOTIDE SEQUENCE [LARGE SCALE GENOMIC DNA]</scope>
    <source>
        <strain evidence="3 4">WW7</strain>
    </source>
</reference>
<keyword evidence="2" id="KW-0472">Membrane</keyword>
<dbReference type="RefSeq" id="WP_166780411.1">
    <property type="nucleotide sequence ID" value="NZ_JAAOYO010000003.1"/>
</dbReference>
<keyword evidence="2" id="KW-0812">Transmembrane</keyword>
<comment type="caution">
    <text evidence="3">The sequence shown here is derived from an EMBL/GenBank/DDBJ whole genome shotgun (WGS) entry which is preliminary data.</text>
</comment>
<keyword evidence="4" id="KW-1185">Reference proteome</keyword>